<dbReference type="Pfam" id="PF12902">
    <property type="entry name" value="Ferritin-like"/>
    <property type="match status" value="1"/>
</dbReference>
<evidence type="ECO:0000313" key="3">
    <source>
        <dbReference type="Proteomes" id="UP000315751"/>
    </source>
</evidence>
<keyword evidence="3" id="KW-1185">Reference proteome</keyword>
<dbReference type="InterPro" id="IPR026820">
    <property type="entry name" value="VioB/RebD_dom"/>
</dbReference>
<reference evidence="2 3" key="1">
    <citation type="submission" date="2019-06" db="EMBL/GenBank/DDBJ databases">
        <title>Genomic Encyclopedia of Type Strains, Phase IV (KMG-V): Genome sequencing to study the core and pangenomes of soil and plant-associated prokaryotes.</title>
        <authorList>
            <person name="Whitman W."/>
        </authorList>
    </citation>
    <scope>NUCLEOTIDE SEQUENCE [LARGE SCALE GENOMIC DNA]</scope>
    <source>
        <strain evidence="2 3">BR 11622</strain>
    </source>
</reference>
<protein>
    <submittedName>
        <fullName evidence="2">Ferritin-like protein</fullName>
    </submittedName>
</protein>
<dbReference type="RefSeq" id="WP_145736489.1">
    <property type="nucleotide sequence ID" value="NZ_VITR01000025.1"/>
</dbReference>
<feature type="domain" description="Iminophenyl-pyruvate dimer synthase" evidence="1">
    <location>
        <begin position="32"/>
        <end position="238"/>
    </location>
</feature>
<dbReference type="AlphaFoldDB" id="A0A560GKQ4"/>
<dbReference type="Gene3D" id="1.20.1260.10">
    <property type="match status" value="1"/>
</dbReference>
<proteinExistence type="predicted"/>
<name>A0A560GKQ4_9PROT</name>
<dbReference type="SUPFAM" id="SSF47240">
    <property type="entry name" value="Ferritin-like"/>
    <property type="match status" value="1"/>
</dbReference>
<dbReference type="Proteomes" id="UP000315751">
    <property type="component" value="Unassembled WGS sequence"/>
</dbReference>
<dbReference type="InterPro" id="IPR009078">
    <property type="entry name" value="Ferritin-like_SF"/>
</dbReference>
<gene>
    <name evidence="2" type="ORF">FBZ90_12548</name>
</gene>
<dbReference type="PANTHER" id="PTHR34400">
    <property type="match status" value="1"/>
</dbReference>
<sequence>MSTNAARHLSLRPDILQRLKGAACAADLWPFLQSAVELEHSTIPPYLSALYSIKKGHNVAAAQIIHSIVVEEMLHMTIAANVLNAIGGRPVINHPKFIPTYPGPLPMNVDDGLIVGLAPLSLDLVQNVFMRIELPETPQHFPRLLKAPGERGYATIGEFYDAIIARIVALGQGIFTGDPARQVVDNAWFPPDQLFPVTDVASAVRALEVIKRQGEGTSHNPFDGDGQPAHYYRFEEIVAGHRLVRDPMAPQGYSFTGAPVPFEPEGVIQFVENSHLSDYAPDTLAYSGVAQANYTYTSLLNALHTTFNGEPNKLRASLGLMFELRLVVLEKVVNQPADGSAPTDDTLYAAPAFQFAPAAATADFAAAPMVTAETVAAQS</sequence>
<dbReference type="PANTHER" id="PTHR34400:SF4">
    <property type="entry name" value="MEMBRANE PROTEIN"/>
    <property type="match status" value="1"/>
</dbReference>
<evidence type="ECO:0000313" key="2">
    <source>
        <dbReference type="EMBL" id="TWB34578.1"/>
    </source>
</evidence>
<comment type="caution">
    <text evidence="2">The sequence shown here is derived from an EMBL/GenBank/DDBJ whole genome shotgun (WGS) entry which is preliminary data.</text>
</comment>
<dbReference type="OrthoDB" id="9795032at2"/>
<accession>A0A560GKQ4</accession>
<organism evidence="2 3">
    <name type="scientific">Nitrospirillum amazonense</name>
    <dbReference type="NCBI Taxonomy" id="28077"/>
    <lineage>
        <taxon>Bacteria</taxon>
        <taxon>Pseudomonadati</taxon>
        <taxon>Pseudomonadota</taxon>
        <taxon>Alphaproteobacteria</taxon>
        <taxon>Rhodospirillales</taxon>
        <taxon>Azospirillaceae</taxon>
        <taxon>Nitrospirillum</taxon>
    </lineage>
</organism>
<dbReference type="InterPro" id="IPR012347">
    <property type="entry name" value="Ferritin-like"/>
</dbReference>
<evidence type="ECO:0000259" key="1">
    <source>
        <dbReference type="Pfam" id="PF12902"/>
    </source>
</evidence>
<dbReference type="EMBL" id="VITR01000025">
    <property type="protein sequence ID" value="TWB34578.1"/>
    <property type="molecule type" value="Genomic_DNA"/>
</dbReference>